<sequence>MKTVIQKIFLLFSFFCLLSGNAQTSKKKNNFNLTKPVTKTTPVSKKSHTGFDINKLQVGGNIQGDFSSQSGANSTNFGVSAFAGYKITNEILLGIKTGTIFRSNVSNFEIGAFGRYYYKQFFAGAGINYNMSSYKIDLGPFGTQKATANLTYGTIEGGYRIPVSDKITMETSVNINIPISPSGSDIWYGAKVGAVYQF</sequence>
<feature type="chain" id="PRO_5046788316" description="Outer membrane protein beta-barrel domain-containing protein" evidence="1">
    <location>
        <begin position="23"/>
        <end position="198"/>
    </location>
</feature>
<reference evidence="2 3" key="1">
    <citation type="submission" date="2024-03" db="EMBL/GenBank/DDBJ databases">
        <title>Two novel species of the genus Flavobacterium exhibiting potentially degradation of complex polysaccharides.</title>
        <authorList>
            <person name="Lian X."/>
        </authorList>
    </citation>
    <scope>NUCLEOTIDE SEQUENCE [LARGE SCALE GENOMIC DNA]</scope>
    <source>
        <strain evidence="2 3">N6</strain>
    </source>
</reference>
<dbReference type="InterPro" id="IPR036709">
    <property type="entry name" value="Autotransporte_beta_dom_sf"/>
</dbReference>
<feature type="signal peptide" evidence="1">
    <location>
        <begin position="1"/>
        <end position="22"/>
    </location>
</feature>
<comment type="caution">
    <text evidence="2">The sequence shown here is derived from an EMBL/GenBank/DDBJ whole genome shotgun (WGS) entry which is preliminary data.</text>
</comment>
<proteinExistence type="predicted"/>
<keyword evidence="1" id="KW-0732">Signal</keyword>
<dbReference type="Proteomes" id="UP001468798">
    <property type="component" value="Unassembled WGS sequence"/>
</dbReference>
<evidence type="ECO:0000256" key="1">
    <source>
        <dbReference type="SAM" id="SignalP"/>
    </source>
</evidence>
<evidence type="ECO:0008006" key="4">
    <source>
        <dbReference type="Google" id="ProtNLM"/>
    </source>
</evidence>
<gene>
    <name evidence="2" type="ORF">WFZ86_03025</name>
</gene>
<evidence type="ECO:0000313" key="2">
    <source>
        <dbReference type="EMBL" id="MEM0575458.1"/>
    </source>
</evidence>
<dbReference type="SUPFAM" id="SSF103515">
    <property type="entry name" value="Autotransporter"/>
    <property type="match status" value="1"/>
</dbReference>
<name>A0ABU9NJG1_9FLAO</name>
<dbReference type="EMBL" id="JBCGDP010000002">
    <property type="protein sequence ID" value="MEM0575458.1"/>
    <property type="molecule type" value="Genomic_DNA"/>
</dbReference>
<protein>
    <recommendedName>
        <fullName evidence="4">Outer membrane protein beta-barrel domain-containing protein</fullName>
    </recommendedName>
</protein>
<dbReference type="Gene3D" id="2.40.128.130">
    <property type="entry name" value="Autotransporter beta-domain"/>
    <property type="match status" value="1"/>
</dbReference>
<accession>A0ABU9NJG1</accession>
<evidence type="ECO:0000313" key="3">
    <source>
        <dbReference type="Proteomes" id="UP001468798"/>
    </source>
</evidence>
<keyword evidence="3" id="KW-1185">Reference proteome</keyword>
<organism evidence="2 3">
    <name type="scientific">Flavobacterium polysaccharolyticum</name>
    <dbReference type="NCBI Taxonomy" id="3133148"/>
    <lineage>
        <taxon>Bacteria</taxon>
        <taxon>Pseudomonadati</taxon>
        <taxon>Bacteroidota</taxon>
        <taxon>Flavobacteriia</taxon>
        <taxon>Flavobacteriales</taxon>
        <taxon>Flavobacteriaceae</taxon>
        <taxon>Flavobacterium</taxon>
    </lineage>
</organism>
<dbReference type="RefSeq" id="WP_342690548.1">
    <property type="nucleotide sequence ID" value="NZ_JBCGDP010000002.1"/>
</dbReference>